<comment type="caution">
    <text evidence="1">The sequence shown here is derived from an EMBL/GenBank/DDBJ whole genome shotgun (WGS) entry which is preliminary data.</text>
</comment>
<proteinExistence type="predicted"/>
<gene>
    <name evidence="1" type="ORF">E1298_28635</name>
</gene>
<dbReference type="Proteomes" id="UP000294513">
    <property type="component" value="Unassembled WGS sequence"/>
</dbReference>
<protein>
    <submittedName>
        <fullName evidence="1">Uncharacterized protein</fullName>
    </submittedName>
</protein>
<dbReference type="EMBL" id="SMKU01000185">
    <property type="protein sequence ID" value="TDD79048.1"/>
    <property type="molecule type" value="Genomic_DNA"/>
</dbReference>
<accession>A0A4R5AZK0</accession>
<sequence length="135" mass="14454">MATTAPYYADGEWSSGPDLLMDSWEDGEEDAAPLGRLGYKLFTTIGYVDVPTGVGIAVYSRSEAPRFLVEVQGEQGGSEHIYAAQSHDALELLARYAPIAQAAAISSVVTLAYQADARGVENIGDLLRAINEAMR</sequence>
<organism evidence="1 2">
    <name type="scientific">Actinomadura rubrisoli</name>
    <dbReference type="NCBI Taxonomy" id="2530368"/>
    <lineage>
        <taxon>Bacteria</taxon>
        <taxon>Bacillati</taxon>
        <taxon>Actinomycetota</taxon>
        <taxon>Actinomycetes</taxon>
        <taxon>Streptosporangiales</taxon>
        <taxon>Thermomonosporaceae</taxon>
        <taxon>Actinomadura</taxon>
    </lineage>
</organism>
<dbReference type="OrthoDB" id="3485895at2"/>
<reference evidence="1 2" key="1">
    <citation type="submission" date="2019-03" db="EMBL/GenBank/DDBJ databases">
        <title>Draft genome sequences of novel Actinobacteria.</title>
        <authorList>
            <person name="Sahin N."/>
            <person name="Ay H."/>
            <person name="Saygin H."/>
        </authorList>
    </citation>
    <scope>NUCLEOTIDE SEQUENCE [LARGE SCALE GENOMIC DNA]</scope>
    <source>
        <strain evidence="1 2">H3C3</strain>
    </source>
</reference>
<evidence type="ECO:0000313" key="1">
    <source>
        <dbReference type="EMBL" id="TDD79048.1"/>
    </source>
</evidence>
<evidence type="ECO:0000313" key="2">
    <source>
        <dbReference type="Proteomes" id="UP000294513"/>
    </source>
</evidence>
<name>A0A4R5AZK0_9ACTN</name>
<dbReference type="RefSeq" id="WP_131898665.1">
    <property type="nucleotide sequence ID" value="NZ_SMKU01000185.1"/>
</dbReference>
<dbReference type="AlphaFoldDB" id="A0A4R5AZK0"/>
<keyword evidence="2" id="KW-1185">Reference proteome</keyword>